<accession>A0A4V6NJT6</accession>
<dbReference type="Proteomes" id="UP000295277">
    <property type="component" value="Unassembled WGS sequence"/>
</dbReference>
<evidence type="ECO:0000313" key="3">
    <source>
        <dbReference type="Proteomes" id="UP000295277"/>
    </source>
</evidence>
<evidence type="ECO:0000313" key="2">
    <source>
        <dbReference type="EMBL" id="TCM87564.1"/>
    </source>
</evidence>
<dbReference type="OrthoDB" id="175605at2"/>
<name>A0A4V6NJT6_9RHOB</name>
<reference evidence="2 3" key="1">
    <citation type="submission" date="2019-03" db="EMBL/GenBank/DDBJ databases">
        <title>Genomic Encyclopedia of Type Strains, Phase IV (KMG-IV): sequencing the most valuable type-strain genomes for metagenomic binning, comparative biology and taxonomic classification.</title>
        <authorList>
            <person name="Goeker M."/>
        </authorList>
    </citation>
    <scope>NUCLEOTIDE SEQUENCE [LARGE SCALE GENOMIC DNA]</scope>
    <source>
        <strain evidence="2 3">DSM 21153</strain>
    </source>
</reference>
<protein>
    <submittedName>
        <fullName evidence="2">Uncharacterized protein</fullName>
    </submittedName>
</protein>
<sequence>MRDLLRFLRLALVALLLPLAAAAGEVTLSRADLAEIAPGLWSAPGLPLPDEDRTLPIVGDQNTEDGTRLLRHLAGRGGINGFAGLLYDNRDRGHSTLRPDLFPRLARLVYAADLVEAGRDYGLAGQIHLPAVVLGNSSTALTAGPAPRSLVRLAMTRPMGPQLAAELYQRNAIYIYPEHRDHDAEDLFPANWPYTITSQGSSGSDRRFLIAIAMTLAAFPADTMSALRDHGLVAPAIQMILRRNLSTVGSRDDYLSGRAHPAAFEPGQIRIGRMVAQAAGMRADEIPPMVRLRVIDEGFRQEAGLAGLDERLFDTPSAIARIWRDFDWQREMIVSAEETADPNGRPLRFDWRLLAGDPKRVRIEPLDPEGRRARIVIDWHDPWTLPAPGGGDEYDSRRHARVDIGVFAHNSAQDSAPGFVTVAFPAHQRRSYGPVEPDGAPRLLSIDYDAAGRGVGFDPVLFWTAPWSDEARHDLDGTQLGWIRRWADGRERFVAFDDLRPADGPRYRVDRRNARQPELHFHD</sequence>
<organism evidence="2 3">
    <name type="scientific">Rhodovulum steppense</name>
    <dbReference type="NCBI Taxonomy" id="540251"/>
    <lineage>
        <taxon>Bacteria</taxon>
        <taxon>Pseudomonadati</taxon>
        <taxon>Pseudomonadota</taxon>
        <taxon>Alphaproteobacteria</taxon>
        <taxon>Rhodobacterales</taxon>
        <taxon>Paracoccaceae</taxon>
        <taxon>Rhodovulum</taxon>
    </lineage>
</organism>
<proteinExistence type="predicted"/>
<feature type="signal peptide" evidence="1">
    <location>
        <begin position="1"/>
        <end position="23"/>
    </location>
</feature>
<keyword evidence="1" id="KW-0732">Signal</keyword>
<dbReference type="EMBL" id="SLVM01000002">
    <property type="protein sequence ID" value="TCM87564.1"/>
    <property type="molecule type" value="Genomic_DNA"/>
</dbReference>
<dbReference type="RefSeq" id="WP_132693331.1">
    <property type="nucleotide sequence ID" value="NZ_SLVM01000002.1"/>
</dbReference>
<gene>
    <name evidence="2" type="ORF">EV216_102117</name>
</gene>
<comment type="caution">
    <text evidence="2">The sequence shown here is derived from an EMBL/GenBank/DDBJ whole genome shotgun (WGS) entry which is preliminary data.</text>
</comment>
<keyword evidence="3" id="KW-1185">Reference proteome</keyword>
<feature type="chain" id="PRO_5020398504" evidence="1">
    <location>
        <begin position="24"/>
        <end position="523"/>
    </location>
</feature>
<evidence type="ECO:0000256" key="1">
    <source>
        <dbReference type="SAM" id="SignalP"/>
    </source>
</evidence>
<dbReference type="AlphaFoldDB" id="A0A4V6NJT6"/>